<dbReference type="Proteomes" id="UP000248330">
    <property type="component" value="Unassembled WGS sequence"/>
</dbReference>
<dbReference type="SUPFAM" id="SSF46955">
    <property type="entry name" value="Putative DNA-binding domain"/>
    <property type="match status" value="1"/>
</dbReference>
<sequence>MSGARQPSFRIGELSARCGRSVHAIRWYEAQGLIPGVLRDTGGRRVYNTRHVGWLTLMERLRITGMSVAQMRHYTQLVVQGRSTLAERRRMLAEHRRAVEARIADYRRALALIDRKIGFYEEWIDSGQRPDDPIAPDKPH</sequence>
<dbReference type="OrthoDB" id="9808480at2"/>
<dbReference type="SMART" id="SM00422">
    <property type="entry name" value="HTH_MERR"/>
    <property type="match status" value="1"/>
</dbReference>
<name>A0A318EMS7_9GAMM</name>
<keyword evidence="1 3" id="KW-0238">DNA-binding</keyword>
<proteinExistence type="predicted"/>
<dbReference type="PANTHER" id="PTHR30204:SF98">
    <property type="entry name" value="HTH-TYPE TRANSCRIPTIONAL REGULATOR ADHR"/>
    <property type="match status" value="1"/>
</dbReference>
<dbReference type="AlphaFoldDB" id="A0A318EMS7"/>
<reference evidence="3 4" key="1">
    <citation type="submission" date="2018-04" db="EMBL/GenBank/DDBJ databases">
        <title>Genomic Encyclopedia of Type Strains, Phase IV (KMG-IV): sequencing the most valuable type-strain genomes for metagenomic binning, comparative biology and taxonomic classification.</title>
        <authorList>
            <person name="Goeker M."/>
        </authorList>
    </citation>
    <scope>NUCLEOTIDE SEQUENCE [LARGE SCALE GENOMIC DNA]</scope>
    <source>
        <strain evidence="3 4">DSM 104150</strain>
    </source>
</reference>
<dbReference type="GO" id="GO:0003700">
    <property type="term" value="F:DNA-binding transcription factor activity"/>
    <property type="evidence" value="ECO:0007669"/>
    <property type="project" value="InterPro"/>
</dbReference>
<dbReference type="InterPro" id="IPR000551">
    <property type="entry name" value="MerR-type_HTH_dom"/>
</dbReference>
<evidence type="ECO:0000256" key="1">
    <source>
        <dbReference type="ARBA" id="ARBA00023125"/>
    </source>
</evidence>
<organism evidence="3 4">
    <name type="scientific">Sinimarinibacterium flocculans</name>
    <dbReference type="NCBI Taxonomy" id="985250"/>
    <lineage>
        <taxon>Bacteria</taxon>
        <taxon>Pseudomonadati</taxon>
        <taxon>Pseudomonadota</taxon>
        <taxon>Gammaproteobacteria</taxon>
        <taxon>Nevskiales</taxon>
        <taxon>Nevskiaceae</taxon>
        <taxon>Sinimarinibacterium</taxon>
    </lineage>
</organism>
<dbReference type="RefSeq" id="WP_110264175.1">
    <property type="nucleotide sequence ID" value="NZ_CAWNXA010000002.1"/>
</dbReference>
<evidence type="ECO:0000259" key="2">
    <source>
        <dbReference type="PROSITE" id="PS50937"/>
    </source>
</evidence>
<dbReference type="Pfam" id="PF13411">
    <property type="entry name" value="MerR_1"/>
    <property type="match status" value="1"/>
</dbReference>
<keyword evidence="4" id="KW-1185">Reference proteome</keyword>
<protein>
    <submittedName>
        <fullName evidence="3">DNA-binding transcriptional MerR regulator</fullName>
    </submittedName>
</protein>
<dbReference type="InterPro" id="IPR047057">
    <property type="entry name" value="MerR_fam"/>
</dbReference>
<dbReference type="InterPro" id="IPR009061">
    <property type="entry name" value="DNA-bd_dom_put_sf"/>
</dbReference>
<gene>
    <name evidence="3" type="ORF">C8D93_102379</name>
</gene>
<evidence type="ECO:0000313" key="3">
    <source>
        <dbReference type="EMBL" id="PXV70520.1"/>
    </source>
</evidence>
<dbReference type="PANTHER" id="PTHR30204">
    <property type="entry name" value="REDOX-CYCLING DRUG-SENSING TRANSCRIPTIONAL ACTIVATOR SOXR"/>
    <property type="match status" value="1"/>
</dbReference>
<dbReference type="EMBL" id="QICN01000002">
    <property type="protein sequence ID" value="PXV70520.1"/>
    <property type="molecule type" value="Genomic_DNA"/>
</dbReference>
<comment type="caution">
    <text evidence="3">The sequence shown here is derived from an EMBL/GenBank/DDBJ whole genome shotgun (WGS) entry which is preliminary data.</text>
</comment>
<dbReference type="PROSITE" id="PS50937">
    <property type="entry name" value="HTH_MERR_2"/>
    <property type="match status" value="1"/>
</dbReference>
<dbReference type="Gene3D" id="1.10.1660.10">
    <property type="match status" value="1"/>
</dbReference>
<accession>A0A318EMS7</accession>
<dbReference type="CDD" id="cd01109">
    <property type="entry name" value="HTH_YyaN"/>
    <property type="match status" value="1"/>
</dbReference>
<dbReference type="GO" id="GO:0003677">
    <property type="term" value="F:DNA binding"/>
    <property type="evidence" value="ECO:0007669"/>
    <property type="project" value="UniProtKB-KW"/>
</dbReference>
<evidence type="ECO:0000313" key="4">
    <source>
        <dbReference type="Proteomes" id="UP000248330"/>
    </source>
</evidence>
<feature type="domain" description="HTH merR-type" evidence="2">
    <location>
        <begin position="8"/>
        <end position="77"/>
    </location>
</feature>